<feature type="domain" description="HIT" evidence="2">
    <location>
        <begin position="1"/>
        <end position="106"/>
    </location>
</feature>
<dbReference type="InterPro" id="IPR011146">
    <property type="entry name" value="HIT-like"/>
</dbReference>
<feature type="short sequence motif" description="Histidine triad motif" evidence="1">
    <location>
        <begin position="91"/>
        <end position="95"/>
    </location>
</feature>
<dbReference type="Proteomes" id="UP000250831">
    <property type="component" value="Unassembled WGS sequence"/>
</dbReference>
<name>A0A363NX57_9SPHI</name>
<dbReference type="GO" id="GO:0003824">
    <property type="term" value="F:catalytic activity"/>
    <property type="evidence" value="ECO:0007669"/>
    <property type="project" value="InterPro"/>
</dbReference>
<dbReference type="SUPFAM" id="SSF54197">
    <property type="entry name" value="HIT-like"/>
    <property type="match status" value="1"/>
</dbReference>
<dbReference type="InterPro" id="IPR052908">
    <property type="entry name" value="AP-4-A_phosphorylase"/>
</dbReference>
<gene>
    <name evidence="3" type="ORF">DCO56_09460</name>
</gene>
<comment type="caution">
    <text evidence="3">The sequence shown here is derived from an EMBL/GenBank/DDBJ whole genome shotgun (WGS) entry which is preliminary data.</text>
</comment>
<dbReference type="Gene3D" id="3.30.428.10">
    <property type="entry name" value="HIT-like"/>
    <property type="match status" value="1"/>
</dbReference>
<accession>A0A363NX57</accession>
<proteinExistence type="predicted"/>
<dbReference type="OrthoDB" id="9784774at2"/>
<keyword evidence="4" id="KW-1185">Reference proteome</keyword>
<dbReference type="Pfam" id="PF01230">
    <property type="entry name" value="HIT"/>
    <property type="match status" value="1"/>
</dbReference>
<evidence type="ECO:0000313" key="4">
    <source>
        <dbReference type="Proteomes" id="UP000250831"/>
    </source>
</evidence>
<dbReference type="PANTHER" id="PTHR42997">
    <property type="entry name" value="HIT FAMILY HYDROLASE"/>
    <property type="match status" value="1"/>
</dbReference>
<reference evidence="3 4" key="1">
    <citation type="submission" date="2018-04" db="EMBL/GenBank/DDBJ databases">
        <title>Sphingobacterium sp. M46 Genome.</title>
        <authorList>
            <person name="Cheng J."/>
            <person name="Li Y."/>
        </authorList>
    </citation>
    <scope>NUCLEOTIDE SEQUENCE [LARGE SCALE GENOMIC DNA]</scope>
    <source>
        <strain evidence="3 4">M46</strain>
    </source>
</reference>
<dbReference type="InterPro" id="IPR036265">
    <property type="entry name" value="HIT-like_sf"/>
</dbReference>
<evidence type="ECO:0000256" key="1">
    <source>
        <dbReference type="PROSITE-ProRule" id="PRU00464"/>
    </source>
</evidence>
<evidence type="ECO:0000313" key="3">
    <source>
        <dbReference type="EMBL" id="PUV25404.1"/>
    </source>
</evidence>
<organism evidence="3 4">
    <name type="scientific">Sphingobacterium athyrii</name>
    <dbReference type="NCBI Taxonomy" id="2152717"/>
    <lineage>
        <taxon>Bacteria</taxon>
        <taxon>Pseudomonadati</taxon>
        <taxon>Bacteroidota</taxon>
        <taxon>Sphingobacteriia</taxon>
        <taxon>Sphingobacteriales</taxon>
        <taxon>Sphingobacteriaceae</taxon>
        <taxon>Sphingobacterium</taxon>
    </lineage>
</organism>
<dbReference type="EMBL" id="QCXX01000002">
    <property type="protein sequence ID" value="PUV25404.1"/>
    <property type="molecule type" value="Genomic_DNA"/>
</dbReference>
<dbReference type="PROSITE" id="PS51084">
    <property type="entry name" value="HIT_2"/>
    <property type="match status" value="1"/>
</dbReference>
<dbReference type="PANTHER" id="PTHR42997:SF1">
    <property type="entry name" value="AP-4-A PHOSPHORYLASE"/>
    <property type="match status" value="1"/>
</dbReference>
<evidence type="ECO:0000259" key="2">
    <source>
        <dbReference type="PROSITE" id="PS51084"/>
    </source>
</evidence>
<dbReference type="AlphaFoldDB" id="A0A363NX57"/>
<sequence>MKNFLELPTDKQIGETQHFFLIRDGFPVSPGHTLIISKALRTDYFELTPDEKADLDNAIGLARSLVESEFAPDGYNIGMNCGESAGQTVFHFHCHLIPRYIGDMENPRGGVRHVIPSKGSY</sequence>
<protein>
    <submittedName>
        <fullName evidence="3">HIT family protein</fullName>
    </submittedName>
</protein>